<dbReference type="RefSeq" id="WP_251812098.1">
    <property type="nucleotide sequence ID" value="NZ_CP101527.1"/>
</dbReference>
<evidence type="ECO:0000313" key="2">
    <source>
        <dbReference type="EMBL" id="UZW76266.1"/>
    </source>
</evidence>
<dbReference type="Pfam" id="PF13279">
    <property type="entry name" value="4HBT_2"/>
    <property type="match status" value="1"/>
</dbReference>
<accession>A0A9E8KKK7</accession>
<dbReference type="Gene3D" id="3.10.129.10">
    <property type="entry name" value="Hotdog Thioesterase"/>
    <property type="match status" value="1"/>
</dbReference>
<dbReference type="Proteomes" id="UP001164472">
    <property type="component" value="Chromosome"/>
</dbReference>
<dbReference type="InterPro" id="IPR050563">
    <property type="entry name" value="4-hydroxybenzoyl-CoA_TE"/>
</dbReference>
<evidence type="ECO:0000256" key="1">
    <source>
        <dbReference type="ARBA" id="ARBA00022801"/>
    </source>
</evidence>
<dbReference type="SUPFAM" id="SSF54637">
    <property type="entry name" value="Thioesterase/thiol ester dehydrase-isomerase"/>
    <property type="match status" value="1"/>
</dbReference>
<evidence type="ECO:0000313" key="3">
    <source>
        <dbReference type="Proteomes" id="UP001164472"/>
    </source>
</evidence>
<dbReference type="PANTHER" id="PTHR31793:SF37">
    <property type="entry name" value="ACYL-COA THIOESTER HYDROLASE YBGC"/>
    <property type="match status" value="1"/>
</dbReference>
<reference evidence="2" key="1">
    <citation type="submission" date="2022-07" db="EMBL/GenBank/DDBJ databases">
        <title>Alkalimarinus sp. nov., isolated from gut of a Alitta virens.</title>
        <authorList>
            <person name="Yang A.I."/>
            <person name="Shin N.-R."/>
        </authorList>
    </citation>
    <scope>NUCLEOTIDE SEQUENCE</scope>
    <source>
        <strain evidence="2">FA028</strain>
    </source>
</reference>
<organism evidence="2 3">
    <name type="scientific">Alkalimarinus sediminis</name>
    <dbReference type="NCBI Taxonomy" id="1632866"/>
    <lineage>
        <taxon>Bacteria</taxon>
        <taxon>Pseudomonadati</taxon>
        <taxon>Pseudomonadota</taxon>
        <taxon>Gammaproteobacteria</taxon>
        <taxon>Alteromonadales</taxon>
        <taxon>Alteromonadaceae</taxon>
        <taxon>Alkalimarinus</taxon>
    </lineage>
</organism>
<dbReference type="CDD" id="cd00586">
    <property type="entry name" value="4HBT"/>
    <property type="match status" value="1"/>
</dbReference>
<proteinExistence type="predicted"/>
<dbReference type="KEGG" id="asem:NNL22_06700"/>
<sequence>MRAVKTIQWQKPGPYLIEILVEPAHTDRLGHTNNVRYLEWMEKIAWEHIEQLGYGWEAMSESGYALAITHTELDYLHASYAGDTLVLGTWISFTDQRFKCGRDFQLIRYDDQKTILNASMEFACISLKTGRPAKMPEAMLNALNKASS</sequence>
<dbReference type="InterPro" id="IPR029069">
    <property type="entry name" value="HotDog_dom_sf"/>
</dbReference>
<keyword evidence="1" id="KW-0378">Hydrolase</keyword>
<dbReference type="EMBL" id="CP101527">
    <property type="protein sequence ID" value="UZW76266.1"/>
    <property type="molecule type" value="Genomic_DNA"/>
</dbReference>
<dbReference type="GO" id="GO:0047617">
    <property type="term" value="F:fatty acyl-CoA hydrolase activity"/>
    <property type="evidence" value="ECO:0007669"/>
    <property type="project" value="TreeGrafter"/>
</dbReference>
<dbReference type="PANTHER" id="PTHR31793">
    <property type="entry name" value="4-HYDROXYBENZOYL-COA THIOESTERASE FAMILY MEMBER"/>
    <property type="match status" value="1"/>
</dbReference>
<dbReference type="AlphaFoldDB" id="A0A9E8KKK7"/>
<keyword evidence="3" id="KW-1185">Reference proteome</keyword>
<name>A0A9E8KKK7_9ALTE</name>
<gene>
    <name evidence="2" type="ORF">NNL22_06700</name>
</gene>
<protein>
    <submittedName>
        <fullName evidence="2">Acyl-CoA thioesterase</fullName>
    </submittedName>
</protein>